<dbReference type="InterPro" id="IPR057016">
    <property type="entry name" value="EndoS_F2-like_TIM-barrel"/>
</dbReference>
<reference evidence="8 9" key="1">
    <citation type="journal article" date="2014" name="Int. J. Syst. Evol. Microbiol.">
        <title>Brachybacterium ginsengisoli sp. nov., isolated from soil of a ginseng field.</title>
        <authorList>
            <person name="Hoang V.A."/>
            <person name="Kim Y.J."/>
            <person name="Nguyen N.L."/>
            <person name="Yang D.C."/>
        </authorList>
    </citation>
    <scope>NUCLEOTIDE SEQUENCE [LARGE SCALE GENOMIC DNA]</scope>
    <source>
        <strain evidence="8 9">DCY80</strain>
    </source>
</reference>
<protein>
    <recommendedName>
        <fullName evidence="2">mannosyl-glycoprotein endo-beta-N-acetylglucosaminidase</fullName>
        <ecNumber evidence="2">3.2.1.96</ecNumber>
    </recommendedName>
</protein>
<dbReference type="InterPro" id="IPR017853">
    <property type="entry name" value="GH"/>
</dbReference>
<dbReference type="KEGG" id="bgg:CFK41_05780"/>
<sequence>MAPPLEFAYFRTWHDRAVDPSRPNSIGEVPAEIDVLFVFPDYTPEDSPFWDTLRDEYVPTLHARGTRVVRTTDIRAVLDPQFPDTADGHRANAEHLVETLVEQHGLDGLDIDMERTLTEAENARAVGVFRELSRLIGPLSGTGRLFIYDTNRDGDVPLLGAVADGIDYVLVQSYGRSPSSLQATWDTFAPHIDPEQYLIGFSFYEENDDWNEWNDTSEPFEESRAVAFADWQPAGASKGGVFSYAVDRDGVAFKDDTISHTTYGWSIRLKERMLDRI</sequence>
<evidence type="ECO:0000313" key="8">
    <source>
        <dbReference type="EMBL" id="ATG56497.1"/>
    </source>
</evidence>
<comment type="catalytic activity">
    <reaction evidence="6">
        <text>an N(4)-(oligosaccharide-(1-&gt;3)-[oligosaccharide-(1-&gt;6)]-beta-D-Man-(1-&gt;4)-beta-D-GlcNAc-(1-&gt;4)-alpha-D-GlcNAc)-L-asparaginyl-[protein] + H2O = an oligosaccharide-(1-&gt;3)-[oligosaccharide-(1-&gt;6)]-beta-D-Man-(1-&gt;4)-D-GlcNAc + N(4)-(N-acetyl-beta-D-glucosaminyl)-L-asparaginyl-[protein]</text>
        <dbReference type="Rhea" id="RHEA:73067"/>
        <dbReference type="Rhea" id="RHEA-COMP:12603"/>
        <dbReference type="Rhea" id="RHEA-COMP:18176"/>
        <dbReference type="ChEBI" id="CHEBI:15377"/>
        <dbReference type="ChEBI" id="CHEBI:132248"/>
        <dbReference type="ChEBI" id="CHEBI:192714"/>
        <dbReference type="ChEBI" id="CHEBI:192715"/>
        <dbReference type="EC" id="3.2.1.96"/>
    </reaction>
</comment>
<dbReference type="OrthoDB" id="7183084at2"/>
<dbReference type="EC" id="3.2.1.96" evidence="2"/>
<dbReference type="RefSeq" id="WP_096800956.1">
    <property type="nucleotide sequence ID" value="NZ_CP023564.1"/>
</dbReference>
<dbReference type="Pfam" id="PF23916">
    <property type="entry name" value="TIM-barrel_EndoS"/>
    <property type="match status" value="1"/>
</dbReference>
<evidence type="ECO:0000256" key="6">
    <source>
        <dbReference type="ARBA" id="ARBA00034414"/>
    </source>
</evidence>
<evidence type="ECO:0000256" key="4">
    <source>
        <dbReference type="ARBA" id="ARBA00022801"/>
    </source>
</evidence>
<comment type="similarity">
    <text evidence="1">Belongs to the glycosyl hydrolase 18 family.</text>
</comment>
<dbReference type="EMBL" id="CP023564">
    <property type="protein sequence ID" value="ATG56497.1"/>
    <property type="molecule type" value="Genomic_DNA"/>
</dbReference>
<feature type="domain" description="Endo-beta-N-acetylglucosaminidase EndoS/F2-like TIM-barrel" evidence="7">
    <location>
        <begin position="8"/>
        <end position="243"/>
    </location>
</feature>
<keyword evidence="5" id="KW-0326">Glycosidase</keyword>
<evidence type="ECO:0000313" key="9">
    <source>
        <dbReference type="Proteomes" id="UP000217889"/>
    </source>
</evidence>
<dbReference type="AlphaFoldDB" id="A0A291H216"/>
<organism evidence="8 9">
    <name type="scientific">Brachybacterium ginsengisoli</name>
    <dbReference type="NCBI Taxonomy" id="1331682"/>
    <lineage>
        <taxon>Bacteria</taxon>
        <taxon>Bacillati</taxon>
        <taxon>Actinomycetota</taxon>
        <taxon>Actinomycetes</taxon>
        <taxon>Micrococcales</taxon>
        <taxon>Dermabacteraceae</taxon>
        <taxon>Brachybacterium</taxon>
    </lineage>
</organism>
<dbReference type="GO" id="GO:0033925">
    <property type="term" value="F:mannosyl-glycoprotein endo-beta-N-acetylglucosaminidase activity"/>
    <property type="evidence" value="ECO:0007669"/>
    <property type="project" value="UniProtKB-EC"/>
</dbReference>
<dbReference type="Gene3D" id="3.20.20.80">
    <property type="entry name" value="Glycosidases"/>
    <property type="match status" value="1"/>
</dbReference>
<evidence type="ECO:0000256" key="5">
    <source>
        <dbReference type="ARBA" id="ARBA00023295"/>
    </source>
</evidence>
<evidence type="ECO:0000259" key="7">
    <source>
        <dbReference type="Pfam" id="PF23916"/>
    </source>
</evidence>
<evidence type="ECO:0000256" key="3">
    <source>
        <dbReference type="ARBA" id="ARBA00022729"/>
    </source>
</evidence>
<name>A0A291H216_9MICO</name>
<gene>
    <name evidence="8" type="ORF">CFK41_05780</name>
</gene>
<dbReference type="Proteomes" id="UP000217889">
    <property type="component" value="Chromosome"/>
</dbReference>
<evidence type="ECO:0000256" key="2">
    <source>
        <dbReference type="ARBA" id="ARBA00012566"/>
    </source>
</evidence>
<keyword evidence="9" id="KW-1185">Reference proteome</keyword>
<keyword evidence="3" id="KW-0732">Signal</keyword>
<accession>A0A291H216</accession>
<proteinExistence type="inferred from homology"/>
<dbReference type="SUPFAM" id="SSF51445">
    <property type="entry name" value="(Trans)glycosidases"/>
    <property type="match status" value="1"/>
</dbReference>
<evidence type="ECO:0000256" key="1">
    <source>
        <dbReference type="ARBA" id="ARBA00009336"/>
    </source>
</evidence>
<keyword evidence="4" id="KW-0378">Hydrolase</keyword>